<evidence type="ECO:0000259" key="1">
    <source>
        <dbReference type="PROSITE" id="PS51704"/>
    </source>
</evidence>
<comment type="caution">
    <text evidence="2">The sequence shown here is derived from an EMBL/GenBank/DDBJ whole genome shotgun (WGS) entry which is preliminary data.</text>
</comment>
<dbReference type="PROSITE" id="PS51704">
    <property type="entry name" value="GP_PDE"/>
    <property type="match status" value="1"/>
</dbReference>
<reference evidence="2" key="1">
    <citation type="submission" date="2020-10" db="EMBL/GenBank/DDBJ databases">
        <authorList>
            <person name="Gilroy R."/>
        </authorList>
    </citation>
    <scope>NUCLEOTIDE SEQUENCE</scope>
    <source>
        <strain evidence="2">14508</strain>
    </source>
</reference>
<dbReference type="GO" id="GO:0008081">
    <property type="term" value="F:phosphoric diester hydrolase activity"/>
    <property type="evidence" value="ECO:0007669"/>
    <property type="project" value="InterPro"/>
</dbReference>
<dbReference type="PANTHER" id="PTHR46211:SF1">
    <property type="entry name" value="GLYCEROPHOSPHODIESTER PHOSPHODIESTERASE, CYTOPLASMIC"/>
    <property type="match status" value="1"/>
</dbReference>
<dbReference type="Proteomes" id="UP000886893">
    <property type="component" value="Unassembled WGS sequence"/>
</dbReference>
<dbReference type="EMBL" id="DVKI01000146">
    <property type="protein sequence ID" value="HIT17652.1"/>
    <property type="molecule type" value="Genomic_DNA"/>
</dbReference>
<accession>A0A9D1K9V8</accession>
<gene>
    <name evidence="2" type="ORF">IAD04_04700</name>
</gene>
<dbReference type="GO" id="GO:0006629">
    <property type="term" value="P:lipid metabolic process"/>
    <property type="evidence" value="ECO:0007669"/>
    <property type="project" value="InterPro"/>
</dbReference>
<dbReference type="Gene3D" id="3.20.20.190">
    <property type="entry name" value="Phosphatidylinositol (PI) phosphodiesterase"/>
    <property type="match status" value="1"/>
</dbReference>
<evidence type="ECO:0000313" key="2">
    <source>
        <dbReference type="EMBL" id="HIT17652.1"/>
    </source>
</evidence>
<proteinExistence type="predicted"/>
<dbReference type="PANTHER" id="PTHR46211">
    <property type="entry name" value="GLYCEROPHOSPHORYL DIESTER PHOSPHODIESTERASE"/>
    <property type="match status" value="1"/>
</dbReference>
<dbReference type="AlphaFoldDB" id="A0A9D1K9V8"/>
<reference evidence="2" key="2">
    <citation type="journal article" date="2021" name="PeerJ">
        <title>Extensive microbial diversity within the chicken gut microbiome revealed by metagenomics and culture.</title>
        <authorList>
            <person name="Gilroy R."/>
            <person name="Ravi A."/>
            <person name="Getino M."/>
            <person name="Pursley I."/>
            <person name="Horton D.L."/>
            <person name="Alikhan N.F."/>
            <person name="Baker D."/>
            <person name="Gharbi K."/>
            <person name="Hall N."/>
            <person name="Watson M."/>
            <person name="Adriaenssens E.M."/>
            <person name="Foster-Nyarko E."/>
            <person name="Jarju S."/>
            <person name="Secka A."/>
            <person name="Antonio M."/>
            <person name="Oren A."/>
            <person name="Chaudhuri R.R."/>
            <person name="La Ragione R."/>
            <person name="Hildebrand F."/>
            <person name="Pallen M.J."/>
        </authorList>
    </citation>
    <scope>NUCLEOTIDE SEQUENCE</scope>
    <source>
        <strain evidence="2">14508</strain>
    </source>
</reference>
<dbReference type="InterPro" id="IPR010496">
    <property type="entry name" value="AL/BT2_dom"/>
</dbReference>
<dbReference type="InterPro" id="IPR030395">
    <property type="entry name" value="GP_PDE_dom"/>
</dbReference>
<dbReference type="InterPro" id="IPR017946">
    <property type="entry name" value="PLC-like_Pdiesterase_TIM-brl"/>
</dbReference>
<dbReference type="Gene3D" id="2.60.120.560">
    <property type="entry name" value="Exo-inulinase, domain 1"/>
    <property type="match status" value="1"/>
</dbReference>
<dbReference type="SUPFAM" id="SSF51695">
    <property type="entry name" value="PLC-like phosphodiesterases"/>
    <property type="match status" value="1"/>
</dbReference>
<dbReference type="Pfam" id="PF03009">
    <property type="entry name" value="GDPD"/>
    <property type="match status" value="1"/>
</dbReference>
<dbReference type="Pfam" id="PF06439">
    <property type="entry name" value="3keto-disac_hyd"/>
    <property type="match status" value="1"/>
</dbReference>
<name>A0A9D1K9V8_9FIRM</name>
<sequence length="884" mass="97771">MNRKLMAFFAIGCLSISGCTKKTQDLTPADTGTIEVYAPTDLVNIHGILSDNGFPLKNLHFYNGEELMVTGEQLTWTGESNVAHVKDGVLYYDQIGRTLFKASYGGNDYQINVTVNKNEAERYLYENINVADAEPYFKVREGTANNVTFDRQSNSIILNASSGTTRVDYPIEFGFNYDYTIEADFKFISANDPTRYAGILFRTDALDVNSWYQMDVRNNVQVDVAGQYGVECTQKVGNSFLYPQRHVMDKPLPSFEDTKLRVEVSGMTAKFYINDELVIDTVLNSLTSGDIGFQVNGGQARFSNITIYTGTSNVTHASDRASSYVSKENLASAFPMLSPNYATTEELNQAVNNNLILSYSLKAELENGQVVAQTFNGEKLGNLQTILSGYKGKLIPNMVVETVEVAQKVAKITASLGIEDCTVLSKDPNVLKAYYAVNPLGRLGYISSLSSIATYKQASQECFTAGEAHANIVCIDANVINKDIVFWINSRGYGAWAINMDSANALAPYQATLAGAGTFISTSQTEALKAVDSSIFHLGNALFRKPVITGHRGDGSNIHYPENSLESFLWAIENGASAIELDIHTTADNQLVVIHGGGSAGISTSETTTCSINMRDATLEQLKQCRLTQNGEATEYTIPSFDEVLDAFKDKDTILVVEIKDSRIKTAQLMLEALKEYDMMDRVVVIDFSTASLNYIKKVEPGLHVGYLNSVNVKSTDDYYNTYQNYFNKEIGLSPNIGNLTEDGIVASTSRGNNYWVWTFDVASNANFLNYIKYGNIAFTTNRVDLSSDWKIRFDSKEDQYSLTKGQSITLEGYSTTFKNQTNDETNFTIKVLSNDDIIEVSNQSITAKNTGTAYIILSYETTFTLGASNYYTIYSDIIEIQVQ</sequence>
<dbReference type="PROSITE" id="PS50007">
    <property type="entry name" value="PIPLC_X_DOMAIN"/>
    <property type="match status" value="1"/>
</dbReference>
<evidence type="ECO:0000313" key="3">
    <source>
        <dbReference type="Proteomes" id="UP000886893"/>
    </source>
</evidence>
<dbReference type="PROSITE" id="PS51257">
    <property type="entry name" value="PROKAR_LIPOPROTEIN"/>
    <property type="match status" value="1"/>
</dbReference>
<organism evidence="2 3">
    <name type="scientific">Candidatus Caccosoma faecigallinarum</name>
    <dbReference type="NCBI Taxonomy" id="2840720"/>
    <lineage>
        <taxon>Bacteria</taxon>
        <taxon>Bacillati</taxon>
        <taxon>Bacillota</taxon>
        <taxon>Bacillota incertae sedis</taxon>
        <taxon>Candidatus Caccosoma</taxon>
    </lineage>
</organism>
<feature type="domain" description="GP-PDE" evidence="1">
    <location>
        <begin position="546"/>
        <end position="791"/>
    </location>
</feature>
<protein>
    <submittedName>
        <fullName evidence="2">DUF1080 domain-containing protein</fullName>
    </submittedName>
</protein>